<evidence type="ECO:0000256" key="8">
    <source>
        <dbReference type="PROSITE-ProRule" id="PRU00091"/>
    </source>
</evidence>
<dbReference type="Pfam" id="PF02809">
    <property type="entry name" value="UIM"/>
    <property type="match status" value="2"/>
</dbReference>
<dbReference type="EMBL" id="GL883174">
    <property type="protein sequence ID" value="EGF98547.1"/>
    <property type="molecule type" value="Genomic_DNA"/>
</dbReference>
<dbReference type="Gene3D" id="1.25.40.90">
    <property type="match status" value="1"/>
</dbReference>
<evidence type="ECO:0000256" key="10">
    <source>
        <dbReference type="SAM" id="MobiDB-lite"/>
    </source>
</evidence>
<dbReference type="GO" id="GO:0031623">
    <property type="term" value="P:receptor internalization"/>
    <property type="evidence" value="ECO:0007669"/>
    <property type="project" value="TreeGrafter"/>
</dbReference>
<feature type="compositionally biased region" description="Low complexity" evidence="10">
    <location>
        <begin position="261"/>
        <end position="271"/>
    </location>
</feature>
<organism evidence="14">
    <name type="scientific">Melampsora larici-populina (strain 98AG31 / pathotype 3-4-7)</name>
    <name type="common">Poplar leaf rust fungus</name>
    <dbReference type="NCBI Taxonomy" id="747676"/>
    <lineage>
        <taxon>Eukaryota</taxon>
        <taxon>Fungi</taxon>
        <taxon>Dikarya</taxon>
        <taxon>Basidiomycota</taxon>
        <taxon>Pucciniomycotina</taxon>
        <taxon>Pucciniomycetes</taxon>
        <taxon>Pucciniales</taxon>
        <taxon>Melampsoraceae</taxon>
        <taxon>Melampsora</taxon>
    </lineage>
</organism>
<keyword evidence="7" id="KW-0862">Zinc</keyword>
<dbReference type="PROSITE" id="PS50330">
    <property type="entry name" value="UIM"/>
    <property type="match status" value="1"/>
</dbReference>
<feature type="region of interest" description="Disordered" evidence="10">
    <location>
        <begin position="783"/>
        <end position="802"/>
    </location>
</feature>
<keyword evidence="6 8" id="KW-0863">Zinc-finger</keyword>
<dbReference type="HOGENOM" id="CLU_322138_0_0_1"/>
<dbReference type="SUPFAM" id="SSF57903">
    <property type="entry name" value="FYVE/PHD zinc finger"/>
    <property type="match status" value="1"/>
</dbReference>
<dbReference type="SUPFAM" id="SSF48464">
    <property type="entry name" value="ENTH/VHS domain"/>
    <property type="match status" value="1"/>
</dbReference>
<dbReference type="SMART" id="SM00064">
    <property type="entry name" value="FYVE"/>
    <property type="match status" value="1"/>
</dbReference>
<dbReference type="GO" id="GO:0010008">
    <property type="term" value="C:endosome membrane"/>
    <property type="evidence" value="ECO:0007669"/>
    <property type="project" value="UniProtKB-SubCell"/>
</dbReference>
<dbReference type="Pfam" id="PF01363">
    <property type="entry name" value="FYVE"/>
    <property type="match status" value="1"/>
</dbReference>
<name>F4S9Y6_MELLP</name>
<feature type="compositionally biased region" description="Polar residues" evidence="10">
    <location>
        <begin position="293"/>
        <end position="302"/>
    </location>
</feature>
<evidence type="ECO:0000256" key="1">
    <source>
        <dbReference type="ARBA" id="ARBA00004125"/>
    </source>
</evidence>
<feature type="domain" description="FYVE-type" evidence="11">
    <location>
        <begin position="176"/>
        <end position="236"/>
    </location>
</feature>
<feature type="region of interest" description="Disordered" evidence="10">
    <location>
        <begin position="494"/>
        <end position="671"/>
    </location>
</feature>
<dbReference type="Gene3D" id="1.20.5.1940">
    <property type="match status" value="1"/>
</dbReference>
<dbReference type="GO" id="GO:0043130">
    <property type="term" value="F:ubiquitin binding"/>
    <property type="evidence" value="ECO:0007669"/>
    <property type="project" value="InterPro"/>
</dbReference>
<dbReference type="InterPro" id="IPR000306">
    <property type="entry name" value="Znf_FYVE"/>
</dbReference>
<dbReference type="InterPro" id="IPR011011">
    <property type="entry name" value="Znf_FYVE_PHD"/>
</dbReference>
<feature type="compositionally biased region" description="Polar residues" evidence="10">
    <location>
        <begin position="574"/>
        <end position="597"/>
    </location>
</feature>
<evidence type="ECO:0000256" key="2">
    <source>
        <dbReference type="ARBA" id="ARBA00008597"/>
    </source>
</evidence>
<dbReference type="Proteomes" id="UP000001072">
    <property type="component" value="Unassembled WGS sequence"/>
</dbReference>
<sequence length="802" mass="87716">MSGSWWWGSSAPVTEFDRVLEACTSSNLPSSAPPPITDSLALSDLIRSSAVPASHAVKSLRKRLTHSNPNVQLLATTVIDICIKNGGDAFLKEIGARDFSEECAQILTNPSSNREVREKLKKEFQNWALAFEAVSFLSHSELVHNYKRLSSLGIEFPPRDPSATAAMVDSMSAPEWRDSDVCERCRTPFSFTNRKHHCRNCGGVFDAQCSSKRRALAHFGVTEPVRICDGCDRTLSAGNASASKTGHVVGRRNSFSGENQSSSPSKLSMPGSHHRSATFHAGAAGRSTHRYTHSTPNQLQLSNREEDDLERAIALSLQELNPPQRAPFISRSLPEHTPAPTFAQGPSKPPEMSTTEGDDDPALAAAIAASLRDVENSSAHQPSAPFPASPSEGSRRLPPKPPLPSYELTSEQTNVLYNFSTDVDSALQAGSLNPSNPSLRQSHAQAEAIRPLMMRGIENADRKMQLLREMNDKLSGAVRTYDRLLSEQIMYRTQSSMSSGTVDHSRSAYAPQPSYNPSQIAPYHLQPNFTPSMQPPSNNPTLTNREVPNGPHQSYLHAGYQPHASEARQMHPNVPSSEGDSGYNFNSPYHPQASLGNDLSAPHQAYPNGPTSTSPVDMRPSPLPHGSLAPVEHTPYNPATAQFSHNPQSFATNSEPAKLNPESSTSSYHVTNESSWINQPAISHYDPQHQELRSVVPGSTYLSEPGSQPISTSPSMTHGEPSGMLPVSVERPRDSQNPWSIPPDFRPEVSTYPVEEVHASIPITTPSFPSVPNTEPRWTHEWEMHGDMQPNRQEEVGPLIEL</sequence>
<feature type="coiled-coil region" evidence="9">
    <location>
        <begin position="457"/>
        <end position="487"/>
    </location>
</feature>
<dbReference type="RefSeq" id="XP_007418201.1">
    <property type="nucleotide sequence ID" value="XM_007418139.1"/>
</dbReference>
<dbReference type="InterPro" id="IPR003903">
    <property type="entry name" value="UIM_dom"/>
</dbReference>
<evidence type="ECO:0000256" key="6">
    <source>
        <dbReference type="ARBA" id="ARBA00022771"/>
    </source>
</evidence>
<reference evidence="14" key="1">
    <citation type="journal article" date="2011" name="Proc. Natl. Acad. Sci. U.S.A.">
        <title>Obligate biotrophy features unraveled by the genomic analysis of rust fungi.</title>
        <authorList>
            <person name="Duplessis S."/>
            <person name="Cuomo C.A."/>
            <person name="Lin Y.-C."/>
            <person name="Aerts A."/>
            <person name="Tisserant E."/>
            <person name="Veneault-Fourrey C."/>
            <person name="Joly D.L."/>
            <person name="Hacquard S."/>
            <person name="Amselem J."/>
            <person name="Cantarel B.L."/>
            <person name="Chiu R."/>
            <person name="Coutinho P.M."/>
            <person name="Feau N."/>
            <person name="Field M."/>
            <person name="Frey P."/>
            <person name="Gelhaye E."/>
            <person name="Goldberg J."/>
            <person name="Grabherr M.G."/>
            <person name="Kodira C.D."/>
            <person name="Kohler A."/>
            <person name="Kuees U."/>
            <person name="Lindquist E.A."/>
            <person name="Lucas S.M."/>
            <person name="Mago R."/>
            <person name="Mauceli E."/>
            <person name="Morin E."/>
            <person name="Murat C."/>
            <person name="Pangilinan J.L."/>
            <person name="Park R."/>
            <person name="Pearson M."/>
            <person name="Quesneville H."/>
            <person name="Rouhier N."/>
            <person name="Sakthikumar S."/>
            <person name="Salamov A.A."/>
            <person name="Schmutz J."/>
            <person name="Selles B."/>
            <person name="Shapiro H."/>
            <person name="Tanguay P."/>
            <person name="Tuskan G.A."/>
            <person name="Henrissat B."/>
            <person name="Van de Peer Y."/>
            <person name="Rouze P."/>
            <person name="Ellis J.G."/>
            <person name="Dodds P.N."/>
            <person name="Schein J.E."/>
            <person name="Zhong S."/>
            <person name="Hamelin R.C."/>
            <person name="Grigoriev I.V."/>
            <person name="Szabo L.J."/>
            <person name="Martin F."/>
        </authorList>
    </citation>
    <scope>NUCLEOTIDE SEQUENCE [LARGE SCALE GENOMIC DNA]</scope>
    <source>
        <strain evidence="14">98AG31 / pathotype 3-4-7</strain>
    </source>
</reference>
<evidence type="ECO:0000313" key="13">
    <source>
        <dbReference type="EMBL" id="EGF98547.1"/>
    </source>
</evidence>
<keyword evidence="4" id="KW-0479">Metal-binding</keyword>
<dbReference type="PROSITE" id="PS50179">
    <property type="entry name" value="VHS"/>
    <property type="match status" value="1"/>
</dbReference>
<dbReference type="CDD" id="cd16979">
    <property type="entry name" value="VHS_Vps27"/>
    <property type="match status" value="1"/>
</dbReference>
<dbReference type="GO" id="GO:0005769">
    <property type="term" value="C:early endosome"/>
    <property type="evidence" value="ECO:0007669"/>
    <property type="project" value="TreeGrafter"/>
</dbReference>
<evidence type="ECO:0000313" key="14">
    <source>
        <dbReference type="Proteomes" id="UP000001072"/>
    </source>
</evidence>
<evidence type="ECO:0000259" key="11">
    <source>
        <dbReference type="PROSITE" id="PS50178"/>
    </source>
</evidence>
<dbReference type="Gene3D" id="6.10.140.100">
    <property type="match status" value="1"/>
</dbReference>
<accession>F4S9Y6</accession>
<dbReference type="KEGG" id="mlr:MELLADRAFT_118517"/>
<feature type="domain" description="VHS" evidence="12">
    <location>
        <begin position="26"/>
        <end position="157"/>
    </location>
</feature>
<dbReference type="InterPro" id="IPR017455">
    <property type="entry name" value="Znf_FYVE-rel"/>
</dbReference>
<feature type="region of interest" description="Disordered" evidence="10">
    <location>
        <begin position="698"/>
        <end position="746"/>
    </location>
</feature>
<evidence type="ECO:0000256" key="7">
    <source>
        <dbReference type="ARBA" id="ARBA00022833"/>
    </source>
</evidence>
<keyword evidence="9" id="KW-0175">Coiled coil</keyword>
<proteinExistence type="inferred from homology"/>
<dbReference type="InParanoid" id="F4S9Y6"/>
<gene>
    <name evidence="13" type="ORF">MELLADRAFT_118517</name>
</gene>
<dbReference type="STRING" id="747676.F4S9Y6"/>
<evidence type="ECO:0000259" key="12">
    <source>
        <dbReference type="PROSITE" id="PS50179"/>
    </source>
</evidence>
<dbReference type="OrthoDB" id="957735at2759"/>
<feature type="region of interest" description="Disordered" evidence="10">
    <location>
        <begin position="239"/>
        <end position="359"/>
    </location>
</feature>
<dbReference type="PANTHER" id="PTHR46275">
    <property type="entry name" value="HEPATOCYTE GROWTH FACTOR-REGULATED TYROSINE KINASE SUBSTRATE"/>
    <property type="match status" value="1"/>
</dbReference>
<dbReference type="GO" id="GO:0007034">
    <property type="term" value="P:vacuolar transport"/>
    <property type="evidence" value="ECO:0007669"/>
    <property type="project" value="UniProtKB-ARBA"/>
</dbReference>
<dbReference type="PROSITE" id="PS50178">
    <property type="entry name" value="ZF_FYVE"/>
    <property type="match status" value="1"/>
</dbReference>
<dbReference type="Gene3D" id="3.30.40.10">
    <property type="entry name" value="Zinc/RING finger domain, C3HC4 (zinc finger)"/>
    <property type="match status" value="1"/>
</dbReference>
<keyword evidence="14" id="KW-1185">Reference proteome</keyword>
<feature type="compositionally biased region" description="Polar residues" evidence="10">
    <location>
        <begin position="700"/>
        <end position="716"/>
    </location>
</feature>
<dbReference type="InterPro" id="IPR013083">
    <property type="entry name" value="Znf_RING/FYVE/PHD"/>
</dbReference>
<dbReference type="Pfam" id="PF00790">
    <property type="entry name" value="VHS"/>
    <property type="match status" value="1"/>
</dbReference>
<dbReference type="VEuPathDB" id="FungiDB:MELLADRAFT_118517"/>
<evidence type="ECO:0000256" key="4">
    <source>
        <dbReference type="ARBA" id="ARBA00022723"/>
    </source>
</evidence>
<dbReference type="AlphaFoldDB" id="F4S9Y6"/>
<feature type="compositionally biased region" description="Polar residues" evidence="10">
    <location>
        <begin position="637"/>
        <end position="671"/>
    </location>
</feature>
<dbReference type="SMART" id="SM00288">
    <property type="entry name" value="VHS"/>
    <property type="match status" value="1"/>
</dbReference>
<evidence type="ECO:0000256" key="5">
    <source>
        <dbReference type="ARBA" id="ARBA00022753"/>
    </source>
</evidence>
<dbReference type="SMART" id="SM00726">
    <property type="entry name" value="UIM"/>
    <property type="match status" value="2"/>
</dbReference>
<protein>
    <recommendedName>
        <fullName evidence="3">Vacuolar protein sorting-associated protein 27</fullName>
    </recommendedName>
</protein>
<feature type="region of interest" description="Disordered" evidence="10">
    <location>
        <begin position="372"/>
        <end position="407"/>
    </location>
</feature>
<dbReference type="GO" id="GO:0035091">
    <property type="term" value="F:phosphatidylinositol binding"/>
    <property type="evidence" value="ECO:0007669"/>
    <property type="project" value="InterPro"/>
</dbReference>
<dbReference type="InterPro" id="IPR002014">
    <property type="entry name" value="VHS_dom"/>
</dbReference>
<dbReference type="FunCoup" id="F4S9Y6">
    <property type="interactions" value="100"/>
</dbReference>
<keyword evidence="5" id="KW-0967">Endosome</keyword>
<comment type="similarity">
    <text evidence="2">Belongs to the VPS27 family.</text>
</comment>
<dbReference type="GeneID" id="18926234"/>
<dbReference type="eggNOG" id="KOG1818">
    <property type="taxonomic scope" value="Eukaryota"/>
</dbReference>
<dbReference type="GO" id="GO:0032456">
    <property type="term" value="P:endocytic recycling"/>
    <property type="evidence" value="ECO:0007669"/>
    <property type="project" value="TreeGrafter"/>
</dbReference>
<dbReference type="InterPro" id="IPR008942">
    <property type="entry name" value="ENTH_VHS"/>
</dbReference>
<comment type="subcellular location">
    <subcellularLocation>
        <location evidence="1">Endosome membrane</location>
        <topology evidence="1">Peripheral membrane protein</topology>
        <orientation evidence="1">Cytoplasmic side</orientation>
    </subcellularLocation>
</comment>
<evidence type="ECO:0000256" key="9">
    <source>
        <dbReference type="SAM" id="Coils"/>
    </source>
</evidence>
<dbReference type="InterPro" id="IPR017073">
    <property type="entry name" value="HGS/VPS27"/>
</dbReference>
<dbReference type="PANTHER" id="PTHR46275:SF1">
    <property type="entry name" value="HEPATOCYTE GROWTH FACTOR-REGULATED TYROSINE KINASE SUBSTRATE"/>
    <property type="match status" value="1"/>
</dbReference>
<dbReference type="GO" id="GO:0008270">
    <property type="term" value="F:zinc ion binding"/>
    <property type="evidence" value="ECO:0007669"/>
    <property type="project" value="UniProtKB-KW"/>
</dbReference>
<evidence type="ECO:0000256" key="3">
    <source>
        <dbReference type="ARBA" id="ARBA00017753"/>
    </source>
</evidence>